<dbReference type="Gene3D" id="2.120.10.10">
    <property type="match status" value="1"/>
</dbReference>
<evidence type="ECO:0000313" key="3">
    <source>
        <dbReference type="EMBL" id="KAF2825160.1"/>
    </source>
</evidence>
<dbReference type="PANTHER" id="PTHR38792">
    <property type="entry name" value="BNR/ASP-BOX REPEAT DOMAIN PROTEIN (AFU_ORTHOLOGUE AFUA_7G06430)-RELATED"/>
    <property type="match status" value="1"/>
</dbReference>
<feature type="signal peptide" evidence="2">
    <location>
        <begin position="1"/>
        <end position="19"/>
    </location>
</feature>
<organism evidence="3 4">
    <name type="scientific">Ophiobolus disseminans</name>
    <dbReference type="NCBI Taxonomy" id="1469910"/>
    <lineage>
        <taxon>Eukaryota</taxon>
        <taxon>Fungi</taxon>
        <taxon>Dikarya</taxon>
        <taxon>Ascomycota</taxon>
        <taxon>Pezizomycotina</taxon>
        <taxon>Dothideomycetes</taxon>
        <taxon>Pleosporomycetidae</taxon>
        <taxon>Pleosporales</taxon>
        <taxon>Pleosporineae</taxon>
        <taxon>Phaeosphaeriaceae</taxon>
        <taxon>Ophiobolus</taxon>
    </lineage>
</organism>
<name>A0A6A6ZVS4_9PLEO</name>
<sequence length="439" mass="47584">MRFVVFILALFLFVCAVRAQWDDDPDEDPDDPEEDPPWRPTSTRRRPTSTRRPTQTRRPTPTQQPTPTRRPTPTRAPTPTPTPEDPEDPPEPIFTGVDTFANATMYQPDDTAHHLTSPRTENMPNNTVLAVWNDLEQINSTLPIYRSTNNGFSWYAHGTAKSKVAGRRLLEPHLLLAEGSFSGDTNMTLLAVNAVDAKSTNIELYASWDQGVTFEFVHCVAEGGAVGAKAVGEPHLLLHDKRLTVYYSDQRDGQHAQKISQQSAADMWDGWGTAIDVAASSTLSDQQGMASVAKLPNKQYLIAFESSPSNGTNSASITNFKITASPENAATERIRDIVSTTGVKPQGASFVTWSLIGGANGTIILSDSVTNSIFVNQALGEGPWKVVATTAGRALGREVRAPANDRRALRITGGSEGKTTSADILVSSMDLEKALLAAA</sequence>
<dbReference type="SUPFAM" id="SSF50939">
    <property type="entry name" value="Sialidases"/>
    <property type="match status" value="1"/>
</dbReference>
<accession>A0A6A6ZVS4</accession>
<evidence type="ECO:0008006" key="5">
    <source>
        <dbReference type="Google" id="ProtNLM"/>
    </source>
</evidence>
<dbReference type="PANTHER" id="PTHR38792:SF3">
    <property type="entry name" value="BNR_ASP-BOX REPEAT DOMAIN PROTEIN (AFU_ORTHOLOGUE AFUA_7G06430)-RELATED"/>
    <property type="match status" value="1"/>
</dbReference>
<dbReference type="AlphaFoldDB" id="A0A6A6ZVS4"/>
<evidence type="ECO:0000256" key="1">
    <source>
        <dbReference type="SAM" id="MobiDB-lite"/>
    </source>
</evidence>
<dbReference type="InterPro" id="IPR036278">
    <property type="entry name" value="Sialidase_sf"/>
</dbReference>
<feature type="compositionally biased region" description="Low complexity" evidence="1">
    <location>
        <begin position="50"/>
        <end position="61"/>
    </location>
</feature>
<proteinExistence type="predicted"/>
<gene>
    <name evidence="3" type="ORF">CC86DRAFT_325055</name>
</gene>
<feature type="region of interest" description="Disordered" evidence="1">
    <location>
        <begin position="23"/>
        <end position="96"/>
    </location>
</feature>
<protein>
    <recommendedName>
        <fullName evidence="5">Glycoside hydrolase family 93 protein</fullName>
    </recommendedName>
</protein>
<dbReference type="Proteomes" id="UP000799424">
    <property type="component" value="Unassembled WGS sequence"/>
</dbReference>
<feature type="chain" id="PRO_5025643939" description="Glycoside hydrolase family 93 protein" evidence="2">
    <location>
        <begin position="20"/>
        <end position="439"/>
    </location>
</feature>
<dbReference type="EMBL" id="MU006228">
    <property type="protein sequence ID" value="KAF2825160.1"/>
    <property type="molecule type" value="Genomic_DNA"/>
</dbReference>
<evidence type="ECO:0000256" key="2">
    <source>
        <dbReference type="SAM" id="SignalP"/>
    </source>
</evidence>
<feature type="compositionally biased region" description="Pro residues" evidence="1">
    <location>
        <begin position="62"/>
        <end position="83"/>
    </location>
</feature>
<keyword evidence="4" id="KW-1185">Reference proteome</keyword>
<reference evidence="3" key="1">
    <citation type="journal article" date="2020" name="Stud. Mycol.">
        <title>101 Dothideomycetes genomes: a test case for predicting lifestyles and emergence of pathogens.</title>
        <authorList>
            <person name="Haridas S."/>
            <person name="Albert R."/>
            <person name="Binder M."/>
            <person name="Bloem J."/>
            <person name="Labutti K."/>
            <person name="Salamov A."/>
            <person name="Andreopoulos B."/>
            <person name="Baker S."/>
            <person name="Barry K."/>
            <person name="Bills G."/>
            <person name="Bluhm B."/>
            <person name="Cannon C."/>
            <person name="Castanera R."/>
            <person name="Culley D."/>
            <person name="Daum C."/>
            <person name="Ezra D."/>
            <person name="Gonzalez J."/>
            <person name="Henrissat B."/>
            <person name="Kuo A."/>
            <person name="Liang C."/>
            <person name="Lipzen A."/>
            <person name="Lutzoni F."/>
            <person name="Magnuson J."/>
            <person name="Mondo S."/>
            <person name="Nolan M."/>
            <person name="Ohm R."/>
            <person name="Pangilinan J."/>
            <person name="Park H.-J."/>
            <person name="Ramirez L."/>
            <person name="Alfaro M."/>
            <person name="Sun H."/>
            <person name="Tritt A."/>
            <person name="Yoshinaga Y."/>
            <person name="Zwiers L.-H."/>
            <person name="Turgeon B."/>
            <person name="Goodwin S."/>
            <person name="Spatafora J."/>
            <person name="Crous P."/>
            <person name="Grigoriev I."/>
        </authorList>
    </citation>
    <scope>NUCLEOTIDE SEQUENCE</scope>
    <source>
        <strain evidence="3">CBS 113818</strain>
    </source>
</reference>
<evidence type="ECO:0000313" key="4">
    <source>
        <dbReference type="Proteomes" id="UP000799424"/>
    </source>
</evidence>
<feature type="compositionally biased region" description="Acidic residues" evidence="1">
    <location>
        <begin position="23"/>
        <end position="35"/>
    </location>
</feature>
<dbReference type="OrthoDB" id="2130735at2759"/>
<keyword evidence="2" id="KW-0732">Signal</keyword>